<evidence type="ECO:0000256" key="1">
    <source>
        <dbReference type="SAM" id="Phobius"/>
    </source>
</evidence>
<dbReference type="InterPro" id="IPR017495">
    <property type="entry name" value="PuhC"/>
</dbReference>
<protein>
    <recommendedName>
        <fullName evidence="4">Photosynthetic complex assembly protein</fullName>
    </recommendedName>
</protein>
<proteinExistence type="predicted"/>
<keyword evidence="3" id="KW-1185">Reference proteome</keyword>
<reference evidence="2" key="1">
    <citation type="submission" date="2021-03" db="EMBL/GenBank/DDBJ databases">
        <title>Whole genome sequence of Jiella sp. CQZ9-1.</title>
        <authorList>
            <person name="Tuo L."/>
        </authorList>
    </citation>
    <scope>NUCLEOTIDE SEQUENCE</scope>
    <source>
        <strain evidence="2">CQZ9-1</strain>
    </source>
</reference>
<evidence type="ECO:0000313" key="2">
    <source>
        <dbReference type="EMBL" id="MBO0663320.1"/>
    </source>
</evidence>
<feature type="transmembrane region" description="Helical" evidence="1">
    <location>
        <begin position="27"/>
        <end position="45"/>
    </location>
</feature>
<sequence length="178" mass="18483">MRGLANAIRDGSFRFSPDSDRPIPKPILVGAGVLALFSIAVIAGGRLTGIGLAEAPASAMVAHRDLRLVEHPDTSAVILDAKTGQTLVSAGPGKGPFTIEALRNLDRYRGREGVSKALPFVLALKADGRLVVSDPQTHQEVDLRAFGARQAEAFAKLMPTMGTASAAGAAKMTGEAAQ</sequence>
<dbReference type="NCBIfam" id="TIGR03054">
    <property type="entry name" value="photo_alph_chp1"/>
    <property type="match status" value="1"/>
</dbReference>
<comment type="caution">
    <text evidence="2">The sequence shown here is derived from an EMBL/GenBank/DDBJ whole genome shotgun (WGS) entry which is preliminary data.</text>
</comment>
<organism evidence="2 3">
    <name type="scientific">Jiella flava</name>
    <dbReference type="NCBI Taxonomy" id="2816857"/>
    <lineage>
        <taxon>Bacteria</taxon>
        <taxon>Pseudomonadati</taxon>
        <taxon>Pseudomonadota</taxon>
        <taxon>Alphaproteobacteria</taxon>
        <taxon>Hyphomicrobiales</taxon>
        <taxon>Aurantimonadaceae</taxon>
        <taxon>Jiella</taxon>
    </lineage>
</organism>
<keyword evidence="1" id="KW-1133">Transmembrane helix</keyword>
<accession>A0A939JUL9</accession>
<evidence type="ECO:0000313" key="3">
    <source>
        <dbReference type="Proteomes" id="UP000664122"/>
    </source>
</evidence>
<dbReference type="AlphaFoldDB" id="A0A939JUL9"/>
<name>A0A939JUL9_9HYPH</name>
<gene>
    <name evidence="2" type="ORF">J1C48_12085</name>
</gene>
<dbReference type="RefSeq" id="WP_207258100.1">
    <property type="nucleotide sequence ID" value="NZ_JAFMPP010000009.1"/>
</dbReference>
<keyword evidence="1" id="KW-0812">Transmembrane</keyword>
<dbReference type="Proteomes" id="UP000664122">
    <property type="component" value="Unassembled WGS sequence"/>
</dbReference>
<keyword evidence="1" id="KW-0472">Membrane</keyword>
<dbReference type="EMBL" id="JAFMPP010000009">
    <property type="protein sequence ID" value="MBO0663320.1"/>
    <property type="molecule type" value="Genomic_DNA"/>
</dbReference>
<evidence type="ECO:0008006" key="4">
    <source>
        <dbReference type="Google" id="ProtNLM"/>
    </source>
</evidence>